<dbReference type="SUPFAM" id="SSF48508">
    <property type="entry name" value="Nuclear receptor ligand-binding domain"/>
    <property type="match status" value="1"/>
</dbReference>
<dbReference type="GO" id="GO:0000978">
    <property type="term" value="F:RNA polymerase II cis-regulatory region sequence-specific DNA binding"/>
    <property type="evidence" value="ECO:0007669"/>
    <property type="project" value="InterPro"/>
</dbReference>
<evidence type="ECO:0000256" key="5">
    <source>
        <dbReference type="ARBA" id="ARBA00022833"/>
    </source>
</evidence>
<evidence type="ECO:0000256" key="10">
    <source>
        <dbReference type="ARBA" id="ARBA00023242"/>
    </source>
</evidence>
<dbReference type="SMART" id="SM00430">
    <property type="entry name" value="HOLI"/>
    <property type="match status" value="1"/>
</dbReference>
<evidence type="ECO:0000313" key="14">
    <source>
        <dbReference type="WBParaSite" id="PgR002_g190_t02"/>
    </source>
</evidence>
<evidence type="ECO:0000256" key="8">
    <source>
        <dbReference type="ARBA" id="ARBA00023163"/>
    </source>
</evidence>
<dbReference type="WBParaSite" id="PgR002_g190_t02">
    <property type="protein sequence ID" value="PgR002_g190_t02"/>
    <property type="gene ID" value="PgR002_g190"/>
</dbReference>
<keyword evidence="3" id="KW-0479">Metal-binding</keyword>
<organism evidence="13 14">
    <name type="scientific">Parascaris univalens</name>
    <name type="common">Nematode worm</name>
    <dbReference type="NCBI Taxonomy" id="6257"/>
    <lineage>
        <taxon>Eukaryota</taxon>
        <taxon>Metazoa</taxon>
        <taxon>Ecdysozoa</taxon>
        <taxon>Nematoda</taxon>
        <taxon>Chromadorea</taxon>
        <taxon>Rhabditida</taxon>
        <taxon>Spirurina</taxon>
        <taxon>Ascaridomorpha</taxon>
        <taxon>Ascaridoidea</taxon>
        <taxon>Ascarididae</taxon>
        <taxon>Parascaris</taxon>
    </lineage>
</organism>
<comment type="similarity">
    <text evidence="2">Belongs to the nuclear hormone receptor family.</text>
</comment>
<dbReference type="InterPro" id="IPR001628">
    <property type="entry name" value="Znf_hrmn_rcpt"/>
</dbReference>
<evidence type="ECO:0000256" key="6">
    <source>
        <dbReference type="ARBA" id="ARBA00023015"/>
    </source>
</evidence>
<dbReference type="SUPFAM" id="SSF57716">
    <property type="entry name" value="Glucocorticoid receptor-like (DNA-binding domain)"/>
    <property type="match status" value="1"/>
</dbReference>
<dbReference type="InterPro" id="IPR049636">
    <property type="entry name" value="HNF4-like_DBD"/>
</dbReference>
<dbReference type="GO" id="GO:0005634">
    <property type="term" value="C:nucleus"/>
    <property type="evidence" value="ECO:0007669"/>
    <property type="project" value="UniProtKB-SubCell"/>
</dbReference>
<evidence type="ECO:0000256" key="3">
    <source>
        <dbReference type="ARBA" id="ARBA00022723"/>
    </source>
</evidence>
<keyword evidence="13" id="KW-1185">Reference proteome</keyword>
<dbReference type="InterPro" id="IPR013088">
    <property type="entry name" value="Znf_NHR/GATA"/>
</dbReference>
<keyword evidence="6" id="KW-0805">Transcription regulation</keyword>
<evidence type="ECO:0000256" key="9">
    <source>
        <dbReference type="ARBA" id="ARBA00023170"/>
    </source>
</evidence>
<evidence type="ECO:0000256" key="7">
    <source>
        <dbReference type="ARBA" id="ARBA00023125"/>
    </source>
</evidence>
<dbReference type="Pfam" id="PF00104">
    <property type="entry name" value="Hormone_recep"/>
    <property type="match status" value="1"/>
</dbReference>
<feature type="domain" description="Nuclear receptor" evidence="11">
    <location>
        <begin position="67"/>
        <end position="142"/>
    </location>
</feature>
<dbReference type="CDD" id="cd06960">
    <property type="entry name" value="NR_DBD_HNF4A"/>
    <property type="match status" value="1"/>
</dbReference>
<dbReference type="Pfam" id="PF00105">
    <property type="entry name" value="zf-C4"/>
    <property type="match status" value="1"/>
</dbReference>
<dbReference type="Gene3D" id="1.10.565.10">
    <property type="entry name" value="Retinoid X Receptor"/>
    <property type="match status" value="1"/>
</dbReference>
<name>A0A915A9A5_PARUN</name>
<sequence>MSFQSSSDYSKEEVLCSKVFSPASFSDDADERANEAAENTSRVGVLGGNLKNATLSQKRKAINRVCPQVCTVCSGPANGYHYDAPSCNGCKAFFRRSFVSGKRYECKKDRKCNLTDGRRTSCRACRYNKCVEVGMKTQLMQLSNVAICSRSSHAQTSKNTKFHEAPLAMQSTTAKLLWFDESEFAAVIGALVYNETQCDFLRRSTFDPIGTRLTLADLISAPSELRNLRAYQLIRQWPVKQPPPMDYHGQRRCPRLHTFKFWILCDLVVSVEFVKTLTFFESLSDNDKLLLSRNAAVANCSLMQSYYSYKSKSNKVMFPDGIFPILFTKRPPPMESILSYGGVEPLIRSMIDECEYVLLKAIIFTHYSYEGLSAQGRTLLERERQKFARILFNYTGARYGATVGSCRFAELLALVGTFFHLADKHRQFHTLLSIAMHPRKHRSTLMEEMLA</sequence>
<dbReference type="InterPro" id="IPR050274">
    <property type="entry name" value="Nuclear_hormone_rcpt_NR2"/>
</dbReference>
<evidence type="ECO:0000259" key="11">
    <source>
        <dbReference type="PROSITE" id="PS51030"/>
    </source>
</evidence>
<accession>A0A915A9A5</accession>
<keyword evidence="7" id="KW-0238">DNA-binding</keyword>
<reference evidence="14" key="1">
    <citation type="submission" date="2022-11" db="UniProtKB">
        <authorList>
            <consortium name="WormBaseParasite"/>
        </authorList>
    </citation>
    <scope>IDENTIFICATION</scope>
</reference>
<evidence type="ECO:0000256" key="4">
    <source>
        <dbReference type="ARBA" id="ARBA00022771"/>
    </source>
</evidence>
<dbReference type="Proteomes" id="UP000887569">
    <property type="component" value="Unplaced"/>
</dbReference>
<dbReference type="AlphaFoldDB" id="A0A915A9A5"/>
<protein>
    <submittedName>
        <fullName evidence="14">NR LBD domain-containing protein</fullName>
    </submittedName>
</protein>
<dbReference type="PRINTS" id="PR00047">
    <property type="entry name" value="STROIDFINGER"/>
</dbReference>
<evidence type="ECO:0000313" key="13">
    <source>
        <dbReference type="Proteomes" id="UP000887569"/>
    </source>
</evidence>
<keyword evidence="9" id="KW-0675">Receptor</keyword>
<keyword evidence="5" id="KW-0862">Zinc</keyword>
<dbReference type="InterPro" id="IPR035500">
    <property type="entry name" value="NHR-like_dom_sf"/>
</dbReference>
<evidence type="ECO:0000259" key="12">
    <source>
        <dbReference type="PROSITE" id="PS51843"/>
    </source>
</evidence>
<dbReference type="SMART" id="SM00399">
    <property type="entry name" value="ZnF_C4"/>
    <property type="match status" value="1"/>
</dbReference>
<proteinExistence type="inferred from homology"/>
<dbReference type="PROSITE" id="PS51030">
    <property type="entry name" value="NUCLEAR_REC_DBD_2"/>
    <property type="match status" value="1"/>
</dbReference>
<dbReference type="Gene3D" id="3.30.50.10">
    <property type="entry name" value="Erythroid Transcription Factor GATA-1, subunit A"/>
    <property type="match status" value="1"/>
</dbReference>
<dbReference type="PANTHER" id="PTHR24083">
    <property type="entry name" value="NUCLEAR HORMONE RECEPTOR"/>
    <property type="match status" value="1"/>
</dbReference>
<keyword evidence="8" id="KW-0804">Transcription</keyword>
<keyword evidence="10" id="KW-0539">Nucleus</keyword>
<keyword evidence="4" id="KW-0863">Zinc-finger</keyword>
<evidence type="ECO:0000256" key="2">
    <source>
        <dbReference type="ARBA" id="ARBA00005993"/>
    </source>
</evidence>
<feature type="domain" description="NR LBD" evidence="12">
    <location>
        <begin position="214"/>
        <end position="451"/>
    </location>
</feature>
<dbReference type="FunFam" id="3.30.50.10:FF:000030">
    <property type="entry name" value="Nuclear Hormone Receptor family"/>
    <property type="match status" value="1"/>
</dbReference>
<comment type="subcellular location">
    <subcellularLocation>
        <location evidence="1">Nucleus</location>
    </subcellularLocation>
</comment>
<dbReference type="InterPro" id="IPR000536">
    <property type="entry name" value="Nucl_hrmn_rcpt_lig-bd"/>
</dbReference>
<dbReference type="PROSITE" id="PS51843">
    <property type="entry name" value="NR_LBD"/>
    <property type="match status" value="1"/>
</dbReference>
<dbReference type="GO" id="GO:0008270">
    <property type="term" value="F:zinc ion binding"/>
    <property type="evidence" value="ECO:0007669"/>
    <property type="project" value="UniProtKB-KW"/>
</dbReference>
<evidence type="ECO:0000256" key="1">
    <source>
        <dbReference type="ARBA" id="ARBA00004123"/>
    </source>
</evidence>
<dbReference type="GO" id="GO:0003700">
    <property type="term" value="F:DNA-binding transcription factor activity"/>
    <property type="evidence" value="ECO:0007669"/>
    <property type="project" value="InterPro"/>
</dbReference>